<gene>
    <name evidence="5" type="ORF">ED236_01525</name>
</gene>
<dbReference type="HAMAP" id="MF_01963">
    <property type="entry name" value="MTAP"/>
    <property type="match status" value="1"/>
</dbReference>
<dbReference type="EMBL" id="RJVP01000001">
    <property type="protein sequence ID" value="ROH88179.1"/>
    <property type="molecule type" value="Genomic_DNA"/>
</dbReference>
<name>A0A3N0V5Z2_9PROT</name>
<evidence type="ECO:0000256" key="2">
    <source>
        <dbReference type="ARBA" id="ARBA00022679"/>
    </source>
</evidence>
<dbReference type="Proteomes" id="UP000275137">
    <property type="component" value="Unassembled WGS sequence"/>
</dbReference>
<feature type="binding site" evidence="3">
    <location>
        <begin position="50"/>
        <end position="51"/>
    </location>
    <ligand>
        <name>phosphate</name>
        <dbReference type="ChEBI" id="CHEBI:43474"/>
    </ligand>
</feature>
<dbReference type="GO" id="GO:0019509">
    <property type="term" value="P:L-methionine salvage from methylthioadenosine"/>
    <property type="evidence" value="ECO:0007669"/>
    <property type="project" value="TreeGrafter"/>
</dbReference>
<evidence type="ECO:0000313" key="5">
    <source>
        <dbReference type="EMBL" id="ROH88179.1"/>
    </source>
</evidence>
<feature type="binding site" evidence="3">
    <location>
        <position position="8"/>
    </location>
    <ligand>
        <name>phosphate</name>
        <dbReference type="ChEBI" id="CHEBI:43474"/>
    </ligand>
</feature>
<sequence>MLGIIGGTGLTQLANLVVTRRQIIRTPYGEPSAPLTFGEVGGRPVVFLARHGSGHTIPPHAVNYRANLWALHSEGVCNIVAIATVGGIHADLAPGSIAVPDQIIDYTHSRKTSFHDGVELPVRHIDFTEPYCPNMRRLVQLAARKLGEPVVMGGTYACVQGPRLETAAEINRLERDGATMVGMTGMPEAALARELEISYAALCPVANHAAGRGSSQHGIRYEDVGVVLEGTMQRVRTLIEHVVTMHGD</sequence>
<dbReference type="SUPFAM" id="SSF53167">
    <property type="entry name" value="Purine and uridine phosphorylases"/>
    <property type="match status" value="1"/>
</dbReference>
<keyword evidence="6" id="KW-1185">Reference proteome</keyword>
<dbReference type="NCBIfam" id="NF006599">
    <property type="entry name" value="PRK09136.1"/>
    <property type="match status" value="1"/>
</dbReference>
<feature type="binding site" evidence="3">
    <location>
        <position position="184"/>
    </location>
    <ligand>
        <name>phosphate</name>
        <dbReference type="ChEBI" id="CHEBI:43474"/>
    </ligand>
</feature>
<comment type="catalytic activity">
    <reaction evidence="3">
        <text>a purine D-ribonucleoside + phosphate = a purine nucleobase + alpha-D-ribose 1-phosphate</text>
        <dbReference type="Rhea" id="RHEA:19805"/>
        <dbReference type="ChEBI" id="CHEBI:26386"/>
        <dbReference type="ChEBI" id="CHEBI:43474"/>
        <dbReference type="ChEBI" id="CHEBI:57720"/>
        <dbReference type="ChEBI" id="CHEBI:142355"/>
        <dbReference type="EC" id="2.4.2.1"/>
    </reaction>
</comment>
<feature type="site" description="Important for substrate specificity" evidence="3">
    <location>
        <position position="165"/>
    </location>
</feature>
<keyword evidence="1 3" id="KW-0328">Glycosyltransferase</keyword>
<feature type="site" description="Important for substrate specificity" evidence="3">
    <location>
        <position position="221"/>
    </location>
</feature>
<feature type="domain" description="Nucleoside phosphorylase" evidence="4">
    <location>
        <begin position="2"/>
        <end position="243"/>
    </location>
</feature>
<comment type="subunit">
    <text evidence="3">Homohexamer. Dimer of a homotrimer.</text>
</comment>
<dbReference type="AlphaFoldDB" id="A0A3N0V5Z2"/>
<dbReference type="EC" id="2.4.2.1" evidence="3"/>
<dbReference type="GO" id="GO:0017061">
    <property type="term" value="F:S-methyl-5-thioadenosine phosphorylase activity"/>
    <property type="evidence" value="ECO:0007669"/>
    <property type="project" value="InterPro"/>
</dbReference>
<comment type="caution">
    <text evidence="5">The sequence shown here is derived from an EMBL/GenBank/DDBJ whole genome shotgun (WGS) entry which is preliminary data.</text>
</comment>
<feature type="binding site" evidence="3">
    <location>
        <position position="183"/>
    </location>
    <ligand>
        <name>substrate</name>
    </ligand>
</feature>
<dbReference type="UniPathway" id="UPA00606"/>
<proteinExistence type="inferred from homology"/>
<accession>A0A3N0V5Z2</accession>
<dbReference type="PANTHER" id="PTHR42679:SF2">
    <property type="entry name" value="S-METHYL-5'-THIOADENOSINE PHOSPHORYLASE"/>
    <property type="match status" value="1"/>
</dbReference>
<dbReference type="GO" id="GO:0006166">
    <property type="term" value="P:purine ribonucleoside salvage"/>
    <property type="evidence" value="ECO:0007669"/>
    <property type="project" value="UniProtKB-UniRule"/>
</dbReference>
<protein>
    <recommendedName>
        <fullName evidence="3">Probable 6-oxopurine nucleoside phosphorylase</fullName>
        <ecNumber evidence="3">2.4.2.1</ecNumber>
    </recommendedName>
    <alternativeName>
        <fullName evidence="3">Purine nucleoside phosphorylase</fullName>
        <shortName evidence="3">PNP</shortName>
    </alternativeName>
</protein>
<evidence type="ECO:0000256" key="1">
    <source>
        <dbReference type="ARBA" id="ARBA00022676"/>
    </source>
</evidence>
<keyword evidence="3" id="KW-0660">Purine salvage</keyword>
<dbReference type="Gene3D" id="3.40.50.1580">
    <property type="entry name" value="Nucleoside phosphorylase domain"/>
    <property type="match status" value="1"/>
</dbReference>
<comment type="caution">
    <text evidence="3">Lacks conserved residue(s) required for the propagation of feature annotation.</text>
</comment>
<dbReference type="RefSeq" id="WP_123236173.1">
    <property type="nucleotide sequence ID" value="NZ_RJVP01000001.1"/>
</dbReference>
<comment type="function">
    <text evidence="3">Purine nucleoside phosphorylase which is highly specific for 6-oxopurine nucleosides. Cleaves guanosine or inosine to respective bases and sugar-1-phosphate molecules. Involved in purine salvage.</text>
</comment>
<reference evidence="5 6" key="1">
    <citation type="submission" date="2018-10" db="EMBL/GenBank/DDBJ databases">
        <authorList>
            <person name="Chen W.-M."/>
        </authorList>
    </citation>
    <scope>NUCLEOTIDE SEQUENCE [LARGE SCALE GENOMIC DNA]</scope>
    <source>
        <strain evidence="5 6">H-5</strain>
    </source>
</reference>
<evidence type="ECO:0000259" key="4">
    <source>
        <dbReference type="Pfam" id="PF01048"/>
    </source>
</evidence>
<dbReference type="PANTHER" id="PTHR42679">
    <property type="entry name" value="S-METHYL-5'-THIOADENOSINE PHOSPHORYLASE"/>
    <property type="match status" value="1"/>
</dbReference>
<evidence type="ECO:0000256" key="3">
    <source>
        <dbReference type="HAMAP-Rule" id="MF_01963"/>
    </source>
</evidence>
<dbReference type="InterPro" id="IPR000845">
    <property type="entry name" value="Nucleoside_phosphorylase_d"/>
</dbReference>
<comment type="similarity">
    <text evidence="3">Belongs to the PNP/MTAP phosphorylase family. MTAP subfamily.</text>
</comment>
<organism evidence="5 6">
    <name type="scientific">Pseudomethylobacillus aquaticus</name>
    <dbReference type="NCBI Taxonomy" id="2676064"/>
    <lineage>
        <taxon>Bacteria</taxon>
        <taxon>Pseudomonadati</taxon>
        <taxon>Pseudomonadota</taxon>
        <taxon>Betaproteobacteria</taxon>
        <taxon>Nitrosomonadales</taxon>
        <taxon>Methylophilaceae</taxon>
        <taxon>Pseudomethylobacillus</taxon>
    </lineage>
</organism>
<dbReference type="Pfam" id="PF01048">
    <property type="entry name" value="PNP_UDP_1"/>
    <property type="match status" value="1"/>
</dbReference>
<comment type="pathway">
    <text evidence="3">Purine metabolism; purine nucleoside salvage.</text>
</comment>
<dbReference type="CDD" id="cd09010">
    <property type="entry name" value="MTAP_SsMTAPII_like_MTIP"/>
    <property type="match status" value="1"/>
</dbReference>
<dbReference type="InterPro" id="IPR035994">
    <property type="entry name" value="Nucleoside_phosphorylase_sf"/>
</dbReference>
<evidence type="ECO:0000313" key="6">
    <source>
        <dbReference type="Proteomes" id="UP000275137"/>
    </source>
</evidence>
<feature type="binding site" evidence="3">
    <location>
        <begin position="207"/>
        <end position="209"/>
    </location>
    <ligand>
        <name>substrate</name>
    </ligand>
</feature>
<keyword evidence="2 3" id="KW-0808">Transferase</keyword>
<comment type="miscellaneous">
    <text evidence="3">Although this enzyme belongs to the family of MTA phosphorylases based on sequence homology, it has been shown that conserved amino acid substitutions in the substrate binding pocket convert the substrate specificity of this enzyme from 6-aminopurines to 6-oxopurines.</text>
</comment>
<dbReference type="InterPro" id="IPR010044">
    <property type="entry name" value="MTAP"/>
</dbReference>
<dbReference type="GO" id="GO:0005829">
    <property type="term" value="C:cytosol"/>
    <property type="evidence" value="ECO:0007669"/>
    <property type="project" value="TreeGrafter"/>
</dbReference>